<keyword evidence="2" id="KW-1185">Reference proteome</keyword>
<reference evidence="1 2" key="2">
    <citation type="journal article" date="2017" name="Int. J. Syst. Evol. Microbiol.">
        <title>Adaptation of Surface-Associated Bacteria to the Open Ocean: A Genomically Distinct Subpopulation of Phaeobacter gallaeciensis Colonizes Pacific Mesozooplankton.</title>
        <authorList>
            <person name="Freese H.M."/>
            <person name="Methner A."/>
            <person name="Overmann J."/>
        </authorList>
    </citation>
    <scope>NUCLEOTIDE SEQUENCE [LARGE SCALE GENOMIC DNA]</scope>
    <source>
        <strain evidence="1 2">P66</strain>
    </source>
</reference>
<dbReference type="EMBL" id="CP010708">
    <property type="protein sequence ID" value="AUQ96975.1"/>
    <property type="molecule type" value="Genomic_DNA"/>
</dbReference>
<protein>
    <submittedName>
        <fullName evidence="1">Uncharacterized protein</fullName>
    </submittedName>
</protein>
<geneLocation type="plasmid" evidence="1 2">
    <name>pP66_c</name>
</geneLocation>
<gene>
    <name evidence="1" type="ORF">PhaeoP66_04249</name>
</gene>
<proteinExistence type="predicted"/>
<dbReference type="Proteomes" id="UP000236536">
    <property type="component" value="Plasmid pP66_c"/>
</dbReference>
<evidence type="ECO:0000313" key="2">
    <source>
        <dbReference type="Proteomes" id="UP000236536"/>
    </source>
</evidence>
<name>A0ABM6RKD7_9RHOB</name>
<evidence type="ECO:0000313" key="1">
    <source>
        <dbReference type="EMBL" id="AUQ96975.1"/>
    </source>
</evidence>
<organism evidence="1 2">
    <name type="scientific">Phaeobacter inhibens</name>
    <dbReference type="NCBI Taxonomy" id="221822"/>
    <lineage>
        <taxon>Bacteria</taxon>
        <taxon>Pseudomonadati</taxon>
        <taxon>Pseudomonadota</taxon>
        <taxon>Alphaproteobacteria</taxon>
        <taxon>Rhodobacterales</taxon>
        <taxon>Roseobacteraceae</taxon>
        <taxon>Phaeobacter</taxon>
    </lineage>
</organism>
<accession>A0ABM6RKD7</accession>
<sequence>MRRPIEVPGRTRAFAASNGAGWSRICEFLQTPPAGCSRKGRKAKCQIRAIREAHEGSEKRDAARVPRRFCELFQGERKNSGIVPARARISRSSLARGWQARTDSALQVSSCGFNVADHMPYAYLVHGAYPPSGARGHYADGYERNSPAPRRLRSASAGASNEAGWLCQGSASGRLAIEFYTSRILGAETLRPC</sequence>
<keyword evidence="1" id="KW-0614">Plasmid</keyword>
<reference evidence="1 2" key="1">
    <citation type="journal article" date="2017" name="Genome Biol. Evol.">
        <title>Trajectories and Drivers of Genome Evolution in Surface-Associated Marine Phaeobacter.</title>
        <authorList>
            <person name="Freese H.M."/>
            <person name="Sikorski J."/>
            <person name="Bunk B."/>
            <person name="Scheuner C."/>
            <person name="Meier-Kolthoff J.P."/>
            <person name="Sproer C."/>
            <person name="Gram L."/>
            <person name="Overmann J."/>
        </authorList>
    </citation>
    <scope>NUCLEOTIDE SEQUENCE [LARGE SCALE GENOMIC DNA]</scope>
    <source>
        <strain evidence="1 2">P66</strain>
    </source>
</reference>